<protein>
    <recommendedName>
        <fullName evidence="3">Acyltransferase 3 domain-containing protein</fullName>
    </recommendedName>
</protein>
<keyword evidence="2" id="KW-0812">Transmembrane</keyword>
<dbReference type="PANTHER" id="PTHR23028">
    <property type="entry name" value="ACETYLTRANSFERASE"/>
    <property type="match status" value="1"/>
</dbReference>
<feature type="transmembrane region" description="Helical" evidence="2">
    <location>
        <begin position="401"/>
        <end position="421"/>
    </location>
</feature>
<dbReference type="Proteomes" id="UP001501371">
    <property type="component" value="Unassembled WGS sequence"/>
</dbReference>
<dbReference type="Pfam" id="PF01757">
    <property type="entry name" value="Acyl_transf_3"/>
    <property type="match status" value="1"/>
</dbReference>
<evidence type="ECO:0000256" key="2">
    <source>
        <dbReference type="SAM" id="Phobius"/>
    </source>
</evidence>
<feature type="transmembrane region" description="Helical" evidence="2">
    <location>
        <begin position="89"/>
        <end position="107"/>
    </location>
</feature>
<organism evidence="4 5">
    <name type="scientific">Streptomyces hebeiensis</name>
    <dbReference type="NCBI Taxonomy" id="229486"/>
    <lineage>
        <taxon>Bacteria</taxon>
        <taxon>Bacillati</taxon>
        <taxon>Actinomycetota</taxon>
        <taxon>Actinomycetes</taxon>
        <taxon>Kitasatosporales</taxon>
        <taxon>Streptomycetaceae</taxon>
        <taxon>Streptomyces</taxon>
    </lineage>
</organism>
<reference evidence="4 5" key="1">
    <citation type="journal article" date="2019" name="Int. J. Syst. Evol. Microbiol.">
        <title>The Global Catalogue of Microorganisms (GCM) 10K type strain sequencing project: providing services to taxonomists for standard genome sequencing and annotation.</title>
        <authorList>
            <consortium name="The Broad Institute Genomics Platform"/>
            <consortium name="The Broad Institute Genome Sequencing Center for Infectious Disease"/>
            <person name="Wu L."/>
            <person name="Ma J."/>
        </authorList>
    </citation>
    <scope>NUCLEOTIDE SEQUENCE [LARGE SCALE GENOMIC DNA]</scope>
    <source>
        <strain evidence="4 5">JCM 12696</strain>
    </source>
</reference>
<accession>A0ABN1V3U9</accession>
<evidence type="ECO:0000313" key="4">
    <source>
        <dbReference type="EMBL" id="GAA1193554.1"/>
    </source>
</evidence>
<feature type="domain" description="Acyltransferase 3" evidence="3">
    <location>
        <begin position="85"/>
        <end position="416"/>
    </location>
</feature>
<comment type="caution">
    <text evidence="4">The sequence shown here is derived from an EMBL/GenBank/DDBJ whole genome shotgun (WGS) entry which is preliminary data.</text>
</comment>
<feature type="transmembrane region" description="Helical" evidence="2">
    <location>
        <begin position="304"/>
        <end position="323"/>
    </location>
</feature>
<gene>
    <name evidence="4" type="ORF">GCM10009654_58420</name>
</gene>
<sequence>MESTRTTEVTGGGADATGEAADLGEEEGRTDRPGTDGTVQLDRRAGRDGDRPAPALELMPVRVRGRPARGGRGFPSAAAGGRVRGVDGLRALAVALVMVYHLAPGVLPGGALGVDIFFTISGFVITRLLLVEFARTGDVAMGRFYLRRWLRLVPALLTVCAVCALLALTTDLPSLDQAWTAVVLSATFLINIVRAAQPGVYSSDTSLLSHTWSLGVEEQFYLLWPPLLLLLLRRVGARAVLIATAVLCLLPVLWRLTLWSETAAHRIYNGTDTRADQLLIGALLALVVARLHREDRLLAVLARWSGRLAWPALGVLALIVWQVPLTGASAWTASWYTAGFLVAAVLSAVLVASLELRPRARLTRALSLTPLVWIGQNLSYGLYLWHYPLSRLSADVVAEPWQGTATVVASVAAALASHYLVERPFNRLGRSRAARGAAAGAVPGRAASRTPDSCR</sequence>
<dbReference type="RefSeq" id="WP_344283057.1">
    <property type="nucleotide sequence ID" value="NZ_BAAAKV010000070.1"/>
</dbReference>
<dbReference type="PANTHER" id="PTHR23028:SF53">
    <property type="entry name" value="ACYL_TRANSF_3 DOMAIN-CONTAINING PROTEIN"/>
    <property type="match status" value="1"/>
</dbReference>
<keyword evidence="5" id="KW-1185">Reference proteome</keyword>
<name>A0ABN1V3U9_9ACTN</name>
<evidence type="ECO:0000313" key="5">
    <source>
        <dbReference type="Proteomes" id="UP001501371"/>
    </source>
</evidence>
<evidence type="ECO:0000259" key="3">
    <source>
        <dbReference type="Pfam" id="PF01757"/>
    </source>
</evidence>
<keyword evidence="2" id="KW-0472">Membrane</keyword>
<feature type="transmembrane region" description="Helical" evidence="2">
    <location>
        <begin position="366"/>
        <end position="386"/>
    </location>
</feature>
<dbReference type="EMBL" id="BAAAKV010000070">
    <property type="protein sequence ID" value="GAA1193554.1"/>
    <property type="molecule type" value="Genomic_DNA"/>
</dbReference>
<dbReference type="InterPro" id="IPR002656">
    <property type="entry name" value="Acyl_transf_3_dom"/>
</dbReference>
<feature type="region of interest" description="Disordered" evidence="1">
    <location>
        <begin position="1"/>
        <end position="55"/>
    </location>
</feature>
<evidence type="ECO:0000256" key="1">
    <source>
        <dbReference type="SAM" id="MobiDB-lite"/>
    </source>
</evidence>
<feature type="compositionally biased region" description="Basic and acidic residues" evidence="1">
    <location>
        <begin position="41"/>
        <end position="51"/>
    </location>
</feature>
<keyword evidence="2" id="KW-1133">Transmembrane helix</keyword>
<feature type="transmembrane region" description="Helical" evidence="2">
    <location>
        <begin position="235"/>
        <end position="254"/>
    </location>
</feature>
<feature type="transmembrane region" description="Helical" evidence="2">
    <location>
        <begin position="335"/>
        <end position="354"/>
    </location>
</feature>
<feature type="transmembrane region" description="Helical" evidence="2">
    <location>
        <begin position="113"/>
        <end position="131"/>
    </location>
</feature>
<feature type="transmembrane region" description="Helical" evidence="2">
    <location>
        <begin position="152"/>
        <end position="172"/>
    </location>
</feature>
<dbReference type="InterPro" id="IPR050879">
    <property type="entry name" value="Acyltransferase_3"/>
</dbReference>
<proteinExistence type="predicted"/>